<dbReference type="EMBL" id="VDDA01000005">
    <property type="protein sequence ID" value="TNC12681.1"/>
    <property type="molecule type" value="Genomic_DNA"/>
</dbReference>
<dbReference type="Pfam" id="PF05272">
    <property type="entry name" value="VapE-like_dom"/>
    <property type="match status" value="1"/>
</dbReference>
<evidence type="ECO:0000313" key="3">
    <source>
        <dbReference type="Proteomes" id="UP000305267"/>
    </source>
</evidence>
<dbReference type="Gene3D" id="3.40.50.300">
    <property type="entry name" value="P-loop containing nucleotide triphosphate hydrolases"/>
    <property type="match status" value="1"/>
</dbReference>
<sequence length="533" mass="61491">MHLPPQWGPALLGLGFIWRSTLIRNSLTQQVQPAGANTFDRRQQAVDELIRFLNQTLIQGPEIPDANFIAKDLDGQDDQKVRAWVKQNTTRLGWTVKDYEKALRYERIRKDLGAVPHNATELVEALVQRDKMSVLYNGLILNDKVPMLDREGVSDGLTMELLEEEAFFQNPKDENVEEFCRNLRLIADTHKLPAPSERITDAVNQWITISQRHRLQDLFFMIRGPILTKDKARAEALWLDIAHKLFVTTPECPDKFIVAVLKKFMQQVKRKIRGLPVKDHLMPVIVGTQGKGKTTFVQAMLAMIEELVLGVDFKMIEDERNIDIWKSYILFIDEMGYASKANVDTVKNAITAKTLTRRPMRTNTQVTVKQNATFIGCSNKKLAQLIKDPTGIRRFVSLLFSNDPDWTFMNQIDWPLLWASVDHEGDDPIAPFKGLLATAQEDQRERGRVEHWLEEFKPETSDTFKRCLHNGRIQASPLYESFVEFEETYYRGHMKTNITEWGLEMRRLEESGRNERFSWIGKVGGRVLYAFKG</sequence>
<gene>
    <name evidence="2" type="ORF">FF100_13465</name>
</gene>
<proteinExistence type="predicted"/>
<name>A0A5C4LFD5_9HYPH</name>
<protein>
    <recommendedName>
        <fullName evidence="1">Virulence-associated protein E-like domain-containing protein</fullName>
    </recommendedName>
</protein>
<dbReference type="InterPro" id="IPR007936">
    <property type="entry name" value="VapE-like_dom"/>
</dbReference>
<organism evidence="2 3">
    <name type="scientific">Methylobacterium terricola</name>
    <dbReference type="NCBI Taxonomy" id="2583531"/>
    <lineage>
        <taxon>Bacteria</taxon>
        <taxon>Pseudomonadati</taxon>
        <taxon>Pseudomonadota</taxon>
        <taxon>Alphaproteobacteria</taxon>
        <taxon>Hyphomicrobiales</taxon>
        <taxon>Methylobacteriaceae</taxon>
        <taxon>Methylobacterium</taxon>
    </lineage>
</organism>
<comment type="caution">
    <text evidence="2">The sequence shown here is derived from an EMBL/GenBank/DDBJ whole genome shotgun (WGS) entry which is preliminary data.</text>
</comment>
<evidence type="ECO:0000259" key="1">
    <source>
        <dbReference type="Pfam" id="PF05272"/>
    </source>
</evidence>
<dbReference type="Proteomes" id="UP000305267">
    <property type="component" value="Unassembled WGS sequence"/>
</dbReference>
<dbReference type="InterPro" id="IPR027417">
    <property type="entry name" value="P-loop_NTPase"/>
</dbReference>
<reference evidence="2 3" key="1">
    <citation type="submission" date="2019-06" db="EMBL/GenBank/DDBJ databases">
        <title>Genome of Methylobacterium sp. 17Sr1-39.</title>
        <authorList>
            <person name="Seo T."/>
        </authorList>
    </citation>
    <scope>NUCLEOTIDE SEQUENCE [LARGE SCALE GENOMIC DNA]</scope>
    <source>
        <strain evidence="2 3">17Sr1-39</strain>
    </source>
</reference>
<dbReference type="AlphaFoldDB" id="A0A5C4LFD5"/>
<accession>A0A5C4LFD5</accession>
<dbReference type="OrthoDB" id="7569490at2"/>
<feature type="domain" description="Virulence-associated protein E-like" evidence="1">
    <location>
        <begin position="252"/>
        <end position="421"/>
    </location>
</feature>
<keyword evidence="3" id="KW-1185">Reference proteome</keyword>
<evidence type="ECO:0000313" key="2">
    <source>
        <dbReference type="EMBL" id="TNC12681.1"/>
    </source>
</evidence>
<dbReference type="SUPFAM" id="SSF52540">
    <property type="entry name" value="P-loop containing nucleoside triphosphate hydrolases"/>
    <property type="match status" value="1"/>
</dbReference>